<evidence type="ECO:0000313" key="2">
    <source>
        <dbReference type="EMBL" id="MBT9291902.1"/>
    </source>
</evidence>
<organism evidence="2 3">
    <name type="scientific">Prosthecodimorpha staleyi</name>
    <dbReference type="NCBI Taxonomy" id="2840188"/>
    <lineage>
        <taxon>Bacteria</taxon>
        <taxon>Pseudomonadati</taxon>
        <taxon>Pseudomonadota</taxon>
        <taxon>Alphaproteobacteria</taxon>
        <taxon>Hyphomicrobiales</taxon>
        <taxon>Ancalomicrobiaceae</taxon>
        <taxon>Prosthecodimorpha</taxon>
    </lineage>
</organism>
<evidence type="ECO:0000256" key="1">
    <source>
        <dbReference type="SAM" id="SignalP"/>
    </source>
</evidence>
<dbReference type="AlphaFoldDB" id="A0A947GEG1"/>
<reference evidence="2 3" key="1">
    <citation type="submission" date="2021-06" db="EMBL/GenBank/DDBJ databases">
        <authorList>
            <person name="Grouzdev D.S."/>
            <person name="Koziaeva V."/>
        </authorList>
    </citation>
    <scope>NUCLEOTIDE SEQUENCE [LARGE SCALE GENOMIC DNA]</scope>
    <source>
        <strain evidence="2 3">22</strain>
    </source>
</reference>
<dbReference type="RefSeq" id="WP_261970430.1">
    <property type="nucleotide sequence ID" value="NZ_JAHHZF010000011.1"/>
</dbReference>
<gene>
    <name evidence="2" type="ORF">KL771_20730</name>
</gene>
<protein>
    <submittedName>
        <fullName evidence="2">Uncharacterized protein</fullName>
    </submittedName>
</protein>
<proteinExistence type="predicted"/>
<keyword evidence="1" id="KW-0732">Signal</keyword>
<feature type="signal peptide" evidence="1">
    <location>
        <begin position="1"/>
        <end position="24"/>
    </location>
</feature>
<sequence>MSLITKTGALALILSTVAIGAASAEPDDAYTRSGVYDVGPALPSARAATVYEGRQATPILAPAASNAAGQTNLQWFEQREMQDVNKN</sequence>
<comment type="caution">
    <text evidence="2">The sequence shown here is derived from an EMBL/GenBank/DDBJ whole genome shotgun (WGS) entry which is preliminary data.</text>
</comment>
<keyword evidence="3" id="KW-1185">Reference proteome</keyword>
<dbReference type="Proteomes" id="UP000766595">
    <property type="component" value="Unassembled WGS sequence"/>
</dbReference>
<accession>A0A947GEG1</accession>
<dbReference type="EMBL" id="JAHHZF010000011">
    <property type="protein sequence ID" value="MBT9291902.1"/>
    <property type="molecule type" value="Genomic_DNA"/>
</dbReference>
<evidence type="ECO:0000313" key="3">
    <source>
        <dbReference type="Proteomes" id="UP000766595"/>
    </source>
</evidence>
<name>A0A947GEG1_9HYPH</name>
<feature type="chain" id="PRO_5037260509" evidence="1">
    <location>
        <begin position="25"/>
        <end position="87"/>
    </location>
</feature>